<reference evidence="3" key="1">
    <citation type="submission" date="2020-08" db="EMBL/GenBank/DDBJ databases">
        <title>Multicomponent nature underlies the extraordinary mechanical properties of spider dragline silk.</title>
        <authorList>
            <person name="Kono N."/>
            <person name="Nakamura H."/>
            <person name="Mori M."/>
            <person name="Yoshida Y."/>
            <person name="Ohtoshi R."/>
            <person name="Malay A.D."/>
            <person name="Moran D.A.P."/>
            <person name="Tomita M."/>
            <person name="Numata K."/>
            <person name="Arakawa K."/>
        </authorList>
    </citation>
    <scope>NUCLEOTIDE SEQUENCE</scope>
</reference>
<keyword evidence="4" id="KW-1185">Reference proteome</keyword>
<keyword evidence="1" id="KW-0862">Zinc</keyword>
<proteinExistence type="predicted"/>
<dbReference type="InterPro" id="IPR050331">
    <property type="entry name" value="Zinc_finger"/>
</dbReference>
<dbReference type="PANTHER" id="PTHR16515:SF55">
    <property type="entry name" value="C2H2-TYPE DOMAIN-CONTAINING PROTEIN"/>
    <property type="match status" value="1"/>
</dbReference>
<comment type="caution">
    <text evidence="3">The sequence shown here is derived from an EMBL/GenBank/DDBJ whole genome shotgun (WGS) entry which is preliminary data.</text>
</comment>
<dbReference type="PROSITE" id="PS00028">
    <property type="entry name" value="ZINC_FINGER_C2H2_1"/>
    <property type="match status" value="2"/>
</dbReference>
<evidence type="ECO:0000313" key="4">
    <source>
        <dbReference type="Proteomes" id="UP000886998"/>
    </source>
</evidence>
<feature type="domain" description="C2H2-type" evidence="2">
    <location>
        <begin position="43"/>
        <end position="70"/>
    </location>
</feature>
<evidence type="ECO:0000256" key="1">
    <source>
        <dbReference type="PROSITE-ProRule" id="PRU00042"/>
    </source>
</evidence>
<feature type="domain" description="C2H2-type" evidence="2">
    <location>
        <begin position="72"/>
        <end position="108"/>
    </location>
</feature>
<dbReference type="SMART" id="SM00355">
    <property type="entry name" value="ZnF_C2H2"/>
    <property type="match status" value="3"/>
</dbReference>
<evidence type="ECO:0000259" key="2">
    <source>
        <dbReference type="PROSITE" id="PS50157"/>
    </source>
</evidence>
<keyword evidence="1" id="KW-0863">Zinc-finger</keyword>
<dbReference type="PROSITE" id="PS50157">
    <property type="entry name" value="ZINC_FINGER_C2H2_2"/>
    <property type="match status" value="3"/>
</dbReference>
<evidence type="ECO:0000313" key="3">
    <source>
        <dbReference type="EMBL" id="GFY47818.1"/>
    </source>
</evidence>
<dbReference type="Gene3D" id="3.30.160.60">
    <property type="entry name" value="Classic Zinc Finger"/>
    <property type="match status" value="2"/>
</dbReference>
<feature type="domain" description="C2H2-type" evidence="2">
    <location>
        <begin position="15"/>
        <end position="42"/>
    </location>
</feature>
<name>A0A8X6X6J7_9ARAC</name>
<protein>
    <recommendedName>
        <fullName evidence="2">C2H2-type domain-containing protein</fullName>
    </recommendedName>
</protein>
<accession>A0A8X6X6J7</accession>
<sequence length="125" mass="14537">MILGNSLEHSKKHKFNCKICSKGFAFKSKLNIHMCSHREGKDFECIDCDKTFKFKHCLAWHCRKHHSEKYTFKCETCLVGFNTKSKLENHKPSCYSSKDIATHNKESKWKCEVCCKGAAEKATRK</sequence>
<dbReference type="InterPro" id="IPR013087">
    <property type="entry name" value="Znf_C2H2_type"/>
</dbReference>
<dbReference type="AlphaFoldDB" id="A0A8X6X6J7"/>
<dbReference type="GO" id="GO:0005634">
    <property type="term" value="C:nucleus"/>
    <property type="evidence" value="ECO:0007669"/>
    <property type="project" value="TreeGrafter"/>
</dbReference>
<dbReference type="Proteomes" id="UP000886998">
    <property type="component" value="Unassembled WGS sequence"/>
</dbReference>
<dbReference type="InterPro" id="IPR036236">
    <property type="entry name" value="Znf_C2H2_sf"/>
</dbReference>
<dbReference type="GO" id="GO:0008270">
    <property type="term" value="F:zinc ion binding"/>
    <property type="evidence" value="ECO:0007669"/>
    <property type="project" value="UniProtKB-KW"/>
</dbReference>
<dbReference type="SUPFAM" id="SSF57667">
    <property type="entry name" value="beta-beta-alpha zinc fingers"/>
    <property type="match status" value="1"/>
</dbReference>
<keyword evidence="1" id="KW-0479">Metal-binding</keyword>
<dbReference type="OrthoDB" id="5803771at2759"/>
<gene>
    <name evidence="3" type="ORF">TNIN_180161</name>
</gene>
<organism evidence="3 4">
    <name type="scientific">Trichonephila inaurata madagascariensis</name>
    <dbReference type="NCBI Taxonomy" id="2747483"/>
    <lineage>
        <taxon>Eukaryota</taxon>
        <taxon>Metazoa</taxon>
        <taxon>Ecdysozoa</taxon>
        <taxon>Arthropoda</taxon>
        <taxon>Chelicerata</taxon>
        <taxon>Arachnida</taxon>
        <taxon>Araneae</taxon>
        <taxon>Araneomorphae</taxon>
        <taxon>Entelegynae</taxon>
        <taxon>Araneoidea</taxon>
        <taxon>Nephilidae</taxon>
        <taxon>Trichonephila</taxon>
        <taxon>Trichonephila inaurata</taxon>
    </lineage>
</organism>
<dbReference type="GO" id="GO:0010468">
    <property type="term" value="P:regulation of gene expression"/>
    <property type="evidence" value="ECO:0007669"/>
    <property type="project" value="TreeGrafter"/>
</dbReference>
<dbReference type="EMBL" id="BMAV01006116">
    <property type="protein sequence ID" value="GFY47818.1"/>
    <property type="molecule type" value="Genomic_DNA"/>
</dbReference>
<dbReference type="PANTHER" id="PTHR16515">
    <property type="entry name" value="PR DOMAIN ZINC FINGER PROTEIN"/>
    <property type="match status" value="1"/>
</dbReference>